<protein>
    <submittedName>
        <fullName evidence="2">Uncharacterized protein</fullName>
    </submittedName>
</protein>
<reference evidence="2 3" key="1">
    <citation type="journal article" date="2017" name="Int. J. Syst. Evol. Microbiol.">
        <title>Oleiagrimonas citrea sp. nov., a marine bacterium isolated from tidal flat sediment and emended description of the genus Oleiagrimonas Fang et al. 2015 and Oleiagrimonas soli.</title>
        <authorList>
            <person name="Yang S.H."/>
            <person name="Seo H.S."/>
            <person name="Seong C.N."/>
            <person name="Kwon K.K."/>
        </authorList>
    </citation>
    <scope>NUCLEOTIDE SEQUENCE [LARGE SCALE GENOMIC DNA]</scope>
    <source>
        <strain evidence="2 3">MEBiC09124</strain>
    </source>
</reference>
<dbReference type="Proteomes" id="UP000541636">
    <property type="component" value="Unassembled WGS sequence"/>
</dbReference>
<feature type="transmembrane region" description="Helical" evidence="1">
    <location>
        <begin position="81"/>
        <end position="104"/>
    </location>
</feature>
<feature type="transmembrane region" description="Helical" evidence="1">
    <location>
        <begin position="452"/>
        <end position="472"/>
    </location>
</feature>
<feature type="transmembrane region" description="Helical" evidence="1">
    <location>
        <begin position="110"/>
        <end position="128"/>
    </location>
</feature>
<keyword evidence="1" id="KW-0472">Membrane</keyword>
<feature type="transmembrane region" description="Helical" evidence="1">
    <location>
        <begin position="386"/>
        <end position="407"/>
    </location>
</feature>
<gene>
    <name evidence="2" type="ORF">HF690_14095</name>
</gene>
<evidence type="ECO:0000313" key="2">
    <source>
        <dbReference type="EMBL" id="NKZ40086.1"/>
    </source>
</evidence>
<dbReference type="AlphaFoldDB" id="A0A846ZQ01"/>
<accession>A0A846ZQ01</accession>
<feature type="transmembrane region" description="Helical" evidence="1">
    <location>
        <begin position="419"/>
        <end position="440"/>
    </location>
</feature>
<dbReference type="EMBL" id="JAAZQD010000006">
    <property type="protein sequence ID" value="NKZ40086.1"/>
    <property type="molecule type" value="Genomic_DNA"/>
</dbReference>
<keyword evidence="1" id="KW-0812">Transmembrane</keyword>
<keyword evidence="3" id="KW-1185">Reference proteome</keyword>
<comment type="caution">
    <text evidence="2">The sequence shown here is derived from an EMBL/GenBank/DDBJ whole genome shotgun (WGS) entry which is preliminary data.</text>
</comment>
<feature type="transmembrane region" description="Helical" evidence="1">
    <location>
        <begin position="43"/>
        <end position="69"/>
    </location>
</feature>
<name>A0A846ZQ01_9GAMM</name>
<feature type="transmembrane region" description="Helical" evidence="1">
    <location>
        <begin position="300"/>
        <end position="324"/>
    </location>
</feature>
<evidence type="ECO:0000313" key="3">
    <source>
        <dbReference type="Proteomes" id="UP000541636"/>
    </source>
</evidence>
<evidence type="ECO:0000256" key="1">
    <source>
        <dbReference type="SAM" id="Phobius"/>
    </source>
</evidence>
<keyword evidence="1" id="KW-1133">Transmembrane helix</keyword>
<feature type="transmembrane region" description="Helical" evidence="1">
    <location>
        <begin position="361"/>
        <end position="380"/>
    </location>
</feature>
<dbReference type="RefSeq" id="WP_168609894.1">
    <property type="nucleotide sequence ID" value="NZ_JAAZQD010000006.1"/>
</dbReference>
<organism evidence="2 3">
    <name type="scientific">Oleiagrimonas citrea</name>
    <dbReference type="NCBI Taxonomy" id="1665687"/>
    <lineage>
        <taxon>Bacteria</taxon>
        <taxon>Pseudomonadati</taxon>
        <taxon>Pseudomonadota</taxon>
        <taxon>Gammaproteobacteria</taxon>
        <taxon>Lysobacterales</taxon>
        <taxon>Rhodanobacteraceae</taxon>
        <taxon>Oleiagrimonas</taxon>
    </lineage>
</organism>
<feature type="transmembrane region" description="Helical" evidence="1">
    <location>
        <begin position="163"/>
        <end position="182"/>
    </location>
</feature>
<feature type="transmembrane region" description="Helical" evidence="1">
    <location>
        <begin position="135"/>
        <end position="157"/>
    </location>
</feature>
<feature type="transmembrane region" description="Helical" evidence="1">
    <location>
        <begin position="269"/>
        <end position="288"/>
    </location>
</feature>
<sequence>MNTILITPWRGTPPQMRWIGGGVLVLCALGAAVSGIVSGSADWPLLSAAILGFGLAYGWAFLMASTLLMAVDAYQLRLPGIARSITLSLLFYLILSVVPATLVLGAFGGHYLAIALMLLLFCVGGLAFTTLPRYIAMWIAFLPALNGALKHVVTIPGPTSPLFFAWAGPALLLLTLVIVLRWRRLVRAEKRLEQGLSSAMVMQFRRKSGWNEWSMACQDGSSTLRHRPDWMLPRVDLRNVGPQNVPRALRVALGGWYVPRTFIGHLRNLAPALLPMVVILPFLLVMQAGGKPMTALVRGFSVGMIGWVGIFGAAMLAIMSAVTLRRRWSQVNSELPLLALMPGLGDPTQVKRALLRAALRPPATALSVVLALMLVASWALHMHTLGMVAVALSQIGCGLLLFALVLDVLGGRPMRSWKLATLITLTVLLTSLSCFIPMTSIGHHSWTYANDLTGVLIATWVGMGTMLLLLGWRGMKRFQDRAYAFLMLDTTAPR</sequence>
<proteinExistence type="predicted"/>
<feature type="transmembrane region" description="Helical" evidence="1">
    <location>
        <begin position="18"/>
        <end position="37"/>
    </location>
</feature>